<keyword evidence="1" id="KW-0472">Membrane</keyword>
<feature type="transmembrane region" description="Helical" evidence="1">
    <location>
        <begin position="97"/>
        <end position="119"/>
    </location>
</feature>
<dbReference type="Proteomes" id="UP000676409">
    <property type="component" value="Chromosome"/>
</dbReference>
<proteinExistence type="predicted"/>
<dbReference type="KEGG" id="caul:KCG34_19770"/>
<dbReference type="EMBL" id="CP073078">
    <property type="protein sequence ID" value="QUD87266.1"/>
    <property type="molecule type" value="Genomic_DNA"/>
</dbReference>
<sequence length="258" mass="26761">MRIKDETLMAYVDGELDEIERARIDKAARTDAALARRIQAQRRLREKLAGAFGGALEEAPPDRLVEAIQSQQRPPADVVDLGQARARRAAAARKPRALPAWAGWASAAAAVVLVAGVAIRFAPQAGLAGGGPLVGGPAGSLTAQGPLAGALEQQLASAAPASGQAVRIGVSFRSTDGRYCRTFQVQEGDGFAGLACREPSGWHIRMAVANPASAQGPAFRQAATDIPAPVTSAVDNLIQGAPLDAGEEAAARARGWRH</sequence>
<gene>
    <name evidence="2" type="ORF">KCG34_19770</name>
</gene>
<keyword evidence="1" id="KW-0812">Transmembrane</keyword>
<accession>A0A975FZM3</accession>
<keyword evidence="3" id="KW-1185">Reference proteome</keyword>
<keyword evidence="1" id="KW-1133">Transmembrane helix</keyword>
<dbReference type="RefSeq" id="WP_211937318.1">
    <property type="nucleotide sequence ID" value="NZ_CP073078.1"/>
</dbReference>
<evidence type="ECO:0000256" key="1">
    <source>
        <dbReference type="SAM" id="Phobius"/>
    </source>
</evidence>
<dbReference type="AlphaFoldDB" id="A0A975FZM3"/>
<name>A0A975FZM3_9CAUL</name>
<evidence type="ECO:0000313" key="3">
    <source>
        <dbReference type="Proteomes" id="UP000676409"/>
    </source>
</evidence>
<organism evidence="2 3">
    <name type="scientific">Phenylobacterium montanum</name>
    <dbReference type="NCBI Taxonomy" id="2823693"/>
    <lineage>
        <taxon>Bacteria</taxon>
        <taxon>Pseudomonadati</taxon>
        <taxon>Pseudomonadota</taxon>
        <taxon>Alphaproteobacteria</taxon>
        <taxon>Caulobacterales</taxon>
        <taxon>Caulobacteraceae</taxon>
        <taxon>Phenylobacterium</taxon>
    </lineage>
</organism>
<protein>
    <submittedName>
        <fullName evidence="2">Anti-sigma factor</fullName>
    </submittedName>
</protein>
<reference evidence="2" key="1">
    <citation type="submission" date="2021-04" db="EMBL/GenBank/DDBJ databases">
        <title>The complete genome sequence of Caulobacter sp. S6.</title>
        <authorList>
            <person name="Tang Y."/>
            <person name="Ouyang W."/>
            <person name="Liu Q."/>
            <person name="Huang B."/>
            <person name="Guo Z."/>
            <person name="Lei P."/>
        </authorList>
    </citation>
    <scope>NUCLEOTIDE SEQUENCE</scope>
    <source>
        <strain evidence="2">S6</strain>
    </source>
</reference>
<evidence type="ECO:0000313" key="2">
    <source>
        <dbReference type="EMBL" id="QUD87266.1"/>
    </source>
</evidence>